<proteinExistence type="predicted"/>
<reference evidence="2 3" key="1">
    <citation type="submission" date="2020-02" db="EMBL/GenBank/DDBJ databases">
        <title>Whole Genome Shotgun Sequence of Streptomyces sp. strain CWH03.</title>
        <authorList>
            <person name="Dohra H."/>
            <person name="Kodani S."/>
            <person name="Yamamura H."/>
        </authorList>
    </citation>
    <scope>NUCLEOTIDE SEQUENCE [LARGE SCALE GENOMIC DNA]</scope>
    <source>
        <strain evidence="2 3">CWH03</strain>
    </source>
</reference>
<feature type="compositionally biased region" description="Basic and acidic residues" evidence="1">
    <location>
        <begin position="44"/>
        <end position="54"/>
    </location>
</feature>
<evidence type="ECO:0000313" key="3">
    <source>
        <dbReference type="Proteomes" id="UP000484988"/>
    </source>
</evidence>
<feature type="compositionally biased region" description="Low complexity" evidence="1">
    <location>
        <begin position="75"/>
        <end position="93"/>
    </location>
</feature>
<sequence length="132" mass="13764">MRPGRTTGPSIGSPASPDRPRDGRGFHDGDPGEVPDEAPDEAADDRRDHGRESGESEVPFDGEAGEFRPLPDPSAPSGSTPADDPSPAAAGESHPYPVSQPLERQTPSLTLGAGCALMGLGLGYMGLRLRRH</sequence>
<feature type="compositionally biased region" description="Basic and acidic residues" evidence="1">
    <location>
        <begin position="18"/>
        <end position="30"/>
    </location>
</feature>
<dbReference type="EMBL" id="BLLG01000006">
    <property type="protein sequence ID" value="GFH36477.1"/>
    <property type="molecule type" value="Genomic_DNA"/>
</dbReference>
<comment type="caution">
    <text evidence="2">The sequence shown here is derived from an EMBL/GenBank/DDBJ whole genome shotgun (WGS) entry which is preliminary data.</text>
</comment>
<protein>
    <submittedName>
        <fullName evidence="2">Uncharacterized protein</fullName>
    </submittedName>
</protein>
<dbReference type="AlphaFoldDB" id="A0A6A0AY10"/>
<feature type="region of interest" description="Disordered" evidence="1">
    <location>
        <begin position="1"/>
        <end position="107"/>
    </location>
</feature>
<accession>A0A6A0AY10</accession>
<evidence type="ECO:0000313" key="2">
    <source>
        <dbReference type="EMBL" id="GFH36477.1"/>
    </source>
</evidence>
<name>A0A6A0AY10_9ACTN</name>
<keyword evidence="3" id="KW-1185">Reference proteome</keyword>
<gene>
    <name evidence="2" type="ORF">SCWH03_27050</name>
</gene>
<evidence type="ECO:0000256" key="1">
    <source>
        <dbReference type="SAM" id="MobiDB-lite"/>
    </source>
</evidence>
<feature type="compositionally biased region" description="Acidic residues" evidence="1">
    <location>
        <begin position="31"/>
        <end position="43"/>
    </location>
</feature>
<organism evidence="2 3">
    <name type="scientific">Streptomyces pacificus</name>
    <dbReference type="NCBI Taxonomy" id="2705029"/>
    <lineage>
        <taxon>Bacteria</taxon>
        <taxon>Bacillati</taxon>
        <taxon>Actinomycetota</taxon>
        <taxon>Actinomycetes</taxon>
        <taxon>Kitasatosporales</taxon>
        <taxon>Streptomycetaceae</taxon>
        <taxon>Streptomyces</taxon>
    </lineage>
</organism>
<dbReference type="Proteomes" id="UP000484988">
    <property type="component" value="Unassembled WGS sequence"/>
</dbReference>